<evidence type="ECO:0000313" key="2">
    <source>
        <dbReference type="Proteomes" id="UP000018211"/>
    </source>
</evidence>
<dbReference type="RefSeq" id="WP_022610121.1">
    <property type="nucleotide sequence ID" value="NZ_LK391965.1"/>
</dbReference>
<dbReference type="AlphaFoldDB" id="A0AAV2VHS0"/>
<gene>
    <name evidence="1" type="ORF">VIBNISOn1_1050016</name>
</gene>
<reference evidence="1 2" key="1">
    <citation type="journal article" date="2013" name="ISME J.">
        <title>Comparative genomics of pathogenic lineages of Vibrio nigripulchritudo identifies virulence-associated traits.</title>
        <authorList>
            <person name="Goudenege D."/>
            <person name="Labreuche Y."/>
            <person name="Krin E."/>
            <person name="Ansquer D."/>
            <person name="Mangenot S."/>
            <person name="Calteau A."/>
            <person name="Medigue C."/>
            <person name="Mazel D."/>
            <person name="Polz M.F."/>
            <person name="Le Roux F."/>
        </authorList>
    </citation>
    <scope>NUCLEOTIDE SEQUENCE [LARGE SCALE GENOMIC DNA]</scope>
    <source>
        <strain evidence="1 2">SOn1</strain>
    </source>
</reference>
<organism evidence="1 2">
    <name type="scientific">Vibrio nigripulchritudo SOn1</name>
    <dbReference type="NCBI Taxonomy" id="1238450"/>
    <lineage>
        <taxon>Bacteria</taxon>
        <taxon>Pseudomonadati</taxon>
        <taxon>Pseudomonadota</taxon>
        <taxon>Gammaproteobacteria</taxon>
        <taxon>Vibrionales</taxon>
        <taxon>Vibrionaceae</taxon>
        <taxon>Vibrio</taxon>
    </lineage>
</organism>
<proteinExistence type="predicted"/>
<evidence type="ECO:0000313" key="1">
    <source>
        <dbReference type="EMBL" id="CCO44190.1"/>
    </source>
</evidence>
<dbReference type="Proteomes" id="UP000018211">
    <property type="component" value="Unassembled WGS sequence"/>
</dbReference>
<dbReference type="EMBL" id="CAOF01000008">
    <property type="protein sequence ID" value="CCO44190.1"/>
    <property type="molecule type" value="Genomic_DNA"/>
</dbReference>
<protein>
    <submittedName>
        <fullName evidence="1">Uncharacterized protein</fullName>
    </submittedName>
</protein>
<accession>A0AAV2VHS0</accession>
<name>A0AAV2VHS0_9VIBR</name>
<comment type="caution">
    <text evidence="1">The sequence shown here is derived from an EMBL/GenBank/DDBJ whole genome shotgun (WGS) entry which is preliminary data.</text>
</comment>
<sequence>MSKQNGVIQPPTSCEDVLRFCGTKNEHFEQISQLCSRVEVAFPNDCREKARCLEAIDTLRWSLMFAEFNNYETMGYEDFTNGTPPRTLLHCNENEESYNNGFLIAYALSGQLNKASVDYAERILTRKQSAYEIQTVSHLVRVTNELAGCNDFAIKPFEQWPELSPEFDVSQLEFQASKLNGEQIATFVDGETNQVNELTTGLEIYELHKFLIEVFQGELHEHISCDRHN</sequence>